<accession>A0A9Q0XXT6</accession>
<feature type="compositionally biased region" description="Low complexity" evidence="1">
    <location>
        <begin position="25"/>
        <end position="36"/>
    </location>
</feature>
<dbReference type="EMBL" id="JAPFRF010000005">
    <property type="protein sequence ID" value="KAJ7332839.1"/>
    <property type="molecule type" value="Genomic_DNA"/>
</dbReference>
<protein>
    <submittedName>
        <fullName evidence="2">Uncharacterized protein</fullName>
    </submittedName>
</protein>
<dbReference type="Proteomes" id="UP001142489">
    <property type="component" value="Unassembled WGS sequence"/>
</dbReference>
<sequence>MKLSRVHRDLARDLAKFMDTQHSAGEGIPTETGEGTSNHRPHQWNLKRHSHCAEGHSHTCIQLRTGAARGLRQGSQLL</sequence>
<keyword evidence="3" id="KW-1185">Reference proteome</keyword>
<evidence type="ECO:0000313" key="2">
    <source>
        <dbReference type="EMBL" id="KAJ7332839.1"/>
    </source>
</evidence>
<proteinExistence type="predicted"/>
<dbReference type="AlphaFoldDB" id="A0A9Q0XXT6"/>
<feature type="region of interest" description="Disordered" evidence="1">
    <location>
        <begin position="17"/>
        <end position="43"/>
    </location>
</feature>
<comment type="caution">
    <text evidence="2">The sequence shown here is derived from an EMBL/GenBank/DDBJ whole genome shotgun (WGS) entry which is preliminary data.</text>
</comment>
<reference evidence="2" key="1">
    <citation type="journal article" date="2023" name="DNA Res.">
        <title>Chromosome-level genome assembly of Phrynocephalus forsythii using third-generation DNA sequencing and Hi-C analysis.</title>
        <authorList>
            <person name="Qi Y."/>
            <person name="Zhao W."/>
            <person name="Zhao Y."/>
            <person name="Niu C."/>
            <person name="Cao S."/>
            <person name="Zhang Y."/>
        </authorList>
    </citation>
    <scope>NUCLEOTIDE SEQUENCE</scope>
    <source>
        <tissue evidence="2">Muscle</tissue>
    </source>
</reference>
<evidence type="ECO:0000256" key="1">
    <source>
        <dbReference type="SAM" id="MobiDB-lite"/>
    </source>
</evidence>
<name>A0A9Q0XXT6_9SAUR</name>
<organism evidence="2 3">
    <name type="scientific">Phrynocephalus forsythii</name>
    <dbReference type="NCBI Taxonomy" id="171643"/>
    <lineage>
        <taxon>Eukaryota</taxon>
        <taxon>Metazoa</taxon>
        <taxon>Chordata</taxon>
        <taxon>Craniata</taxon>
        <taxon>Vertebrata</taxon>
        <taxon>Euteleostomi</taxon>
        <taxon>Lepidosauria</taxon>
        <taxon>Squamata</taxon>
        <taxon>Bifurcata</taxon>
        <taxon>Unidentata</taxon>
        <taxon>Episquamata</taxon>
        <taxon>Toxicofera</taxon>
        <taxon>Iguania</taxon>
        <taxon>Acrodonta</taxon>
        <taxon>Agamidae</taxon>
        <taxon>Agaminae</taxon>
        <taxon>Phrynocephalus</taxon>
    </lineage>
</organism>
<evidence type="ECO:0000313" key="3">
    <source>
        <dbReference type="Proteomes" id="UP001142489"/>
    </source>
</evidence>
<gene>
    <name evidence="2" type="ORF">JRQ81_015019</name>
</gene>